<evidence type="ECO:0000256" key="1">
    <source>
        <dbReference type="ARBA" id="ARBA00022801"/>
    </source>
</evidence>
<gene>
    <name evidence="3" type="ORF">CDOO_02010</name>
</gene>
<organism evidence="3 4">
    <name type="scientific">Corynebacterium doosanense CAU 212 = DSM 45436</name>
    <dbReference type="NCBI Taxonomy" id="558173"/>
    <lineage>
        <taxon>Bacteria</taxon>
        <taxon>Bacillati</taxon>
        <taxon>Actinomycetota</taxon>
        <taxon>Actinomycetes</taxon>
        <taxon>Mycobacteriales</taxon>
        <taxon>Corynebacteriaceae</taxon>
        <taxon>Corynebacterium</taxon>
    </lineage>
</organism>
<evidence type="ECO:0000313" key="4">
    <source>
        <dbReference type="Proteomes" id="UP000029914"/>
    </source>
</evidence>
<evidence type="ECO:0000313" key="3">
    <source>
        <dbReference type="EMBL" id="AIT62188.1"/>
    </source>
</evidence>
<sequence length="198" mass="21713">MTIRDDIQKLSEIDFVDLRGWMVNTETERRANAPALDVARAGVIEDMRKAGTIPDPAPEVKVTDKTKVTDFAEWVNPGTDHAKMYLFSKKVRKNGKVWESQVRGLNSWEPGAPGIDDRYWKDVTAQVITPPAPPADTATPAAPTLDGTQARPFPFAAGLALTVGQYVTDKGITYRVLQAHTSAAHWPPAAAVSMFQKI</sequence>
<dbReference type="eggNOG" id="ENOG5031JRI">
    <property type="taxonomic scope" value="Bacteria"/>
</dbReference>
<dbReference type="Pfam" id="PF02839">
    <property type="entry name" value="CBM_5_12"/>
    <property type="match status" value="1"/>
</dbReference>
<dbReference type="GO" id="GO:0005576">
    <property type="term" value="C:extracellular region"/>
    <property type="evidence" value="ECO:0007669"/>
    <property type="project" value="InterPro"/>
</dbReference>
<dbReference type="HOGENOM" id="CLU_092334_0_0_11"/>
<evidence type="ECO:0000259" key="2">
    <source>
        <dbReference type="Pfam" id="PF02839"/>
    </source>
</evidence>
<dbReference type="AlphaFoldDB" id="A0A097IJA3"/>
<dbReference type="RefSeq" id="WP_018021446.1">
    <property type="nucleotide sequence ID" value="NZ_AQUX01000002.1"/>
</dbReference>
<dbReference type="OrthoDB" id="4421429at2"/>
<dbReference type="EMBL" id="CP006764">
    <property type="protein sequence ID" value="AIT62188.1"/>
    <property type="molecule type" value="Genomic_DNA"/>
</dbReference>
<keyword evidence="4" id="KW-1185">Reference proteome</keyword>
<protein>
    <recommendedName>
        <fullName evidence="2">Chitin-binding type-3 domain-containing protein</fullName>
    </recommendedName>
</protein>
<feature type="domain" description="Chitin-binding type-3" evidence="2">
    <location>
        <begin position="156"/>
        <end position="190"/>
    </location>
</feature>
<accession>A0A097IJA3</accession>
<proteinExistence type="predicted"/>
<name>A0A097IJA3_9CORY</name>
<dbReference type="Proteomes" id="UP000029914">
    <property type="component" value="Chromosome"/>
</dbReference>
<dbReference type="InterPro" id="IPR036573">
    <property type="entry name" value="CBM_sf_5/12"/>
</dbReference>
<keyword evidence="1" id="KW-0378">Hydrolase</keyword>
<dbReference type="Gene3D" id="2.10.10.20">
    <property type="entry name" value="Carbohydrate-binding module superfamily 5/12"/>
    <property type="match status" value="1"/>
</dbReference>
<dbReference type="GO" id="GO:0004553">
    <property type="term" value="F:hydrolase activity, hydrolyzing O-glycosyl compounds"/>
    <property type="evidence" value="ECO:0007669"/>
    <property type="project" value="InterPro"/>
</dbReference>
<dbReference type="GO" id="GO:0030246">
    <property type="term" value="F:carbohydrate binding"/>
    <property type="evidence" value="ECO:0007669"/>
    <property type="project" value="InterPro"/>
</dbReference>
<dbReference type="STRING" id="558173.CDOO_02010"/>
<dbReference type="InterPro" id="IPR003610">
    <property type="entry name" value="CBM5/12"/>
</dbReference>
<dbReference type="CDD" id="cd12214">
    <property type="entry name" value="ChiA1_BD"/>
    <property type="match status" value="1"/>
</dbReference>
<reference evidence="3 4" key="1">
    <citation type="submission" date="2013-09" db="EMBL/GenBank/DDBJ databases">
        <title>Complete genome sequence of Corynebacterium doosanense CAU 212(T) (=DSM 45436(T)), isolated from activated sludge.</title>
        <authorList>
            <person name="Schaffert L."/>
            <person name="Albersmeier A."/>
            <person name="Kalinowski J."/>
            <person name="Ruckert C."/>
        </authorList>
    </citation>
    <scope>NUCLEOTIDE SEQUENCE [LARGE SCALE GENOMIC DNA]</scope>
    <source>
        <strain evidence="3 4">CAU 212</strain>
    </source>
</reference>
<dbReference type="SUPFAM" id="SSF51055">
    <property type="entry name" value="Carbohydrate binding domain"/>
    <property type="match status" value="1"/>
</dbReference>
<dbReference type="KEGG" id="cdo:CDOO_02010"/>
<dbReference type="GO" id="GO:0005975">
    <property type="term" value="P:carbohydrate metabolic process"/>
    <property type="evidence" value="ECO:0007669"/>
    <property type="project" value="InterPro"/>
</dbReference>